<dbReference type="Proteomes" id="UP000800082">
    <property type="component" value="Unassembled WGS sequence"/>
</dbReference>
<dbReference type="OrthoDB" id="2140489at2759"/>
<protein>
    <submittedName>
        <fullName evidence="1">Uncharacterized protein</fullName>
    </submittedName>
</protein>
<dbReference type="PANTHER" id="PTHR36986:SF1">
    <property type="entry name" value="UPF0643 PROTEIN PB2B2.08"/>
    <property type="match status" value="1"/>
</dbReference>
<dbReference type="GeneID" id="54345649"/>
<evidence type="ECO:0000313" key="1">
    <source>
        <dbReference type="EMBL" id="KAF1933208.1"/>
    </source>
</evidence>
<name>A0A6A5S1Q1_9PLEO</name>
<accession>A0A6A5S1Q1</accession>
<organism evidence="1 2">
    <name type="scientific">Didymella exigua CBS 183.55</name>
    <dbReference type="NCBI Taxonomy" id="1150837"/>
    <lineage>
        <taxon>Eukaryota</taxon>
        <taxon>Fungi</taxon>
        <taxon>Dikarya</taxon>
        <taxon>Ascomycota</taxon>
        <taxon>Pezizomycotina</taxon>
        <taxon>Dothideomycetes</taxon>
        <taxon>Pleosporomycetidae</taxon>
        <taxon>Pleosporales</taxon>
        <taxon>Pleosporineae</taxon>
        <taxon>Didymellaceae</taxon>
        <taxon>Didymella</taxon>
    </lineage>
</organism>
<dbReference type="RefSeq" id="XP_033453456.1">
    <property type="nucleotide sequence ID" value="XM_033588002.1"/>
</dbReference>
<gene>
    <name evidence="1" type="ORF">M421DRAFT_191706</name>
</gene>
<dbReference type="PANTHER" id="PTHR36986">
    <property type="entry name" value="UPF0643 PROTEIN PB2B2.08"/>
    <property type="match status" value="1"/>
</dbReference>
<sequence length="287" mass="32356">MEPAADISRFPSVHDPHTADTLLSKSLASAQVYEVTNSTPSPQPVPSPGCKNFVLNPSLITSDFDALRFKAAAYNQLPFPDSRSATPISGSDSDSYSPSPAHSNLLISSPYNNPGHYLDLLTLPLPSRLFALALTALRPVHDNYVAAAFTQSLDFDAVLGVLRQLVVREEVTWKETSFYVVLFRSQLRQGVDQEWLYKLDYESHREACESGGLLKYWFGKADLEGERRNLATCFWHSREDAYKGGLGPWHKKARQAGRELYESIVFSTHRFTIMNGAEEYRFEDWRD</sequence>
<dbReference type="AlphaFoldDB" id="A0A6A5S1Q1"/>
<keyword evidence="2" id="KW-1185">Reference proteome</keyword>
<evidence type="ECO:0000313" key="2">
    <source>
        <dbReference type="Proteomes" id="UP000800082"/>
    </source>
</evidence>
<proteinExistence type="predicted"/>
<dbReference type="EMBL" id="ML978957">
    <property type="protein sequence ID" value="KAF1933208.1"/>
    <property type="molecule type" value="Genomic_DNA"/>
</dbReference>
<reference evidence="1" key="1">
    <citation type="journal article" date="2020" name="Stud. Mycol.">
        <title>101 Dothideomycetes genomes: a test case for predicting lifestyles and emergence of pathogens.</title>
        <authorList>
            <person name="Haridas S."/>
            <person name="Albert R."/>
            <person name="Binder M."/>
            <person name="Bloem J."/>
            <person name="Labutti K."/>
            <person name="Salamov A."/>
            <person name="Andreopoulos B."/>
            <person name="Baker S."/>
            <person name="Barry K."/>
            <person name="Bills G."/>
            <person name="Bluhm B."/>
            <person name="Cannon C."/>
            <person name="Castanera R."/>
            <person name="Culley D."/>
            <person name="Daum C."/>
            <person name="Ezra D."/>
            <person name="Gonzalez J."/>
            <person name="Henrissat B."/>
            <person name="Kuo A."/>
            <person name="Liang C."/>
            <person name="Lipzen A."/>
            <person name="Lutzoni F."/>
            <person name="Magnuson J."/>
            <person name="Mondo S."/>
            <person name="Nolan M."/>
            <person name="Ohm R."/>
            <person name="Pangilinan J."/>
            <person name="Park H.-J."/>
            <person name="Ramirez L."/>
            <person name="Alfaro M."/>
            <person name="Sun H."/>
            <person name="Tritt A."/>
            <person name="Yoshinaga Y."/>
            <person name="Zwiers L.-H."/>
            <person name="Turgeon B."/>
            <person name="Goodwin S."/>
            <person name="Spatafora J."/>
            <person name="Crous P."/>
            <person name="Grigoriev I."/>
        </authorList>
    </citation>
    <scope>NUCLEOTIDE SEQUENCE</scope>
    <source>
        <strain evidence="1">CBS 183.55</strain>
    </source>
</reference>